<dbReference type="PANTHER" id="PTHR45527">
    <property type="entry name" value="NONRIBOSOMAL PEPTIDE SYNTHETASE"/>
    <property type="match status" value="1"/>
</dbReference>
<dbReference type="SUPFAM" id="SSF56801">
    <property type="entry name" value="Acetyl-CoA synthetase-like"/>
    <property type="match status" value="1"/>
</dbReference>
<gene>
    <name evidence="2" type="ORF">ACFOWE_24705</name>
</gene>
<dbReference type="Pfam" id="PF00501">
    <property type="entry name" value="AMP-binding"/>
    <property type="match status" value="1"/>
</dbReference>
<name>A0ABV8IES2_9ACTN</name>
<dbReference type="PANTHER" id="PTHR45527:SF1">
    <property type="entry name" value="FATTY ACID SYNTHASE"/>
    <property type="match status" value="1"/>
</dbReference>
<dbReference type="InterPro" id="IPR042099">
    <property type="entry name" value="ANL_N_sf"/>
</dbReference>
<keyword evidence="3" id="KW-1185">Reference proteome</keyword>
<accession>A0ABV8IES2</accession>
<dbReference type="Gene3D" id="3.40.50.12780">
    <property type="entry name" value="N-terminal domain of ligase-like"/>
    <property type="match status" value="1"/>
</dbReference>
<dbReference type="RefSeq" id="WP_377291771.1">
    <property type="nucleotide sequence ID" value="NZ_JBHSBM010000030.1"/>
</dbReference>
<reference evidence="3" key="1">
    <citation type="journal article" date="2019" name="Int. J. Syst. Evol. Microbiol.">
        <title>The Global Catalogue of Microorganisms (GCM) 10K type strain sequencing project: providing services to taxonomists for standard genome sequencing and annotation.</title>
        <authorList>
            <consortium name="The Broad Institute Genomics Platform"/>
            <consortium name="The Broad Institute Genome Sequencing Center for Infectious Disease"/>
            <person name="Wu L."/>
            <person name="Ma J."/>
        </authorList>
    </citation>
    <scope>NUCLEOTIDE SEQUENCE [LARGE SCALE GENOMIC DNA]</scope>
    <source>
        <strain evidence="3">TBRC 4489</strain>
    </source>
</reference>
<evidence type="ECO:0000313" key="2">
    <source>
        <dbReference type="EMBL" id="MFC4061512.1"/>
    </source>
</evidence>
<comment type="caution">
    <text evidence="2">The sequence shown here is derived from an EMBL/GenBank/DDBJ whole genome shotgun (WGS) entry which is preliminary data.</text>
</comment>
<feature type="domain" description="AMP-dependent synthetase/ligase" evidence="1">
    <location>
        <begin position="80"/>
        <end position="146"/>
    </location>
</feature>
<organism evidence="2 3">
    <name type="scientific">Planomonospora corallina</name>
    <dbReference type="NCBI Taxonomy" id="1806052"/>
    <lineage>
        <taxon>Bacteria</taxon>
        <taxon>Bacillati</taxon>
        <taxon>Actinomycetota</taxon>
        <taxon>Actinomycetes</taxon>
        <taxon>Streptosporangiales</taxon>
        <taxon>Streptosporangiaceae</taxon>
        <taxon>Planomonospora</taxon>
    </lineage>
</organism>
<dbReference type="EMBL" id="JBHSBM010000030">
    <property type="protein sequence ID" value="MFC4061512.1"/>
    <property type="molecule type" value="Genomic_DNA"/>
</dbReference>
<feature type="non-terminal residue" evidence="2">
    <location>
        <position position="1"/>
    </location>
</feature>
<evidence type="ECO:0000259" key="1">
    <source>
        <dbReference type="Pfam" id="PF00501"/>
    </source>
</evidence>
<dbReference type="InterPro" id="IPR000873">
    <property type="entry name" value="AMP-dep_synth/lig_dom"/>
</dbReference>
<sequence>LYHPADRGSRGVVLEHGQLDALLEGVPPVRAGERVTVRGRLSAGAVNAGLLRALCGGAELVLSPDGPGAPPGPRWCSARFYGSLETGVACAARTPPAAGPGPARTLVGPPFPGCRLYALDDDIRPLPVGAVGSLYVGGRVVARGYLDDPAATVSRFVPDPFAEDGSRMFATGHRVRLLEEGALERLDGG</sequence>
<dbReference type="Proteomes" id="UP001595850">
    <property type="component" value="Unassembled WGS sequence"/>
</dbReference>
<evidence type="ECO:0000313" key="3">
    <source>
        <dbReference type="Proteomes" id="UP001595850"/>
    </source>
</evidence>
<protein>
    <submittedName>
        <fullName evidence="2">AMP-binding protein</fullName>
    </submittedName>
</protein>
<proteinExistence type="predicted"/>